<organism evidence="1 2">
    <name type="scientific">Roseibium polysiphoniae</name>
    <dbReference type="NCBI Taxonomy" id="2571221"/>
    <lineage>
        <taxon>Bacteria</taxon>
        <taxon>Pseudomonadati</taxon>
        <taxon>Pseudomonadota</taxon>
        <taxon>Alphaproteobacteria</taxon>
        <taxon>Hyphomicrobiales</taxon>
        <taxon>Stappiaceae</taxon>
        <taxon>Roseibium</taxon>
    </lineage>
</organism>
<evidence type="ECO:0000313" key="1">
    <source>
        <dbReference type="EMBL" id="MBS8259260.1"/>
    </source>
</evidence>
<reference evidence="1" key="1">
    <citation type="submission" date="2018-08" db="EMBL/GenBank/DDBJ databases">
        <authorList>
            <person name="Jin W."/>
            <person name="Wang H."/>
            <person name="Yang Y."/>
            <person name="Li M."/>
            <person name="Liu J."/>
        </authorList>
    </citation>
    <scope>NUCLEOTIDE SEQUENCE</scope>
    <source>
        <strain evidence="1">AESS21</strain>
    </source>
</reference>
<dbReference type="Proteomes" id="UP000705379">
    <property type="component" value="Unassembled WGS sequence"/>
</dbReference>
<dbReference type="EMBL" id="QTKU01000001">
    <property type="protein sequence ID" value="MBS8259260.1"/>
    <property type="molecule type" value="Genomic_DNA"/>
</dbReference>
<reference evidence="1" key="2">
    <citation type="journal article" date="2021" name="Microorganisms">
        <title>Bacterial Dimethylsulfoniopropionate Biosynthesis in the East China Sea.</title>
        <authorList>
            <person name="Liu J."/>
            <person name="Zhang Y."/>
            <person name="Liu J."/>
            <person name="Zhong H."/>
            <person name="Williams B.T."/>
            <person name="Zheng Y."/>
            <person name="Curson A.R.J."/>
            <person name="Sun C."/>
            <person name="Sun H."/>
            <person name="Song D."/>
            <person name="Wagner Mackenzie B."/>
            <person name="Bermejo Martinez A."/>
            <person name="Todd J.D."/>
            <person name="Zhang X.H."/>
        </authorList>
    </citation>
    <scope>NUCLEOTIDE SEQUENCE</scope>
    <source>
        <strain evidence="1">AESS21</strain>
    </source>
</reference>
<sequence length="214" mass="23670">MTGILNRLVAGSASEGTTEDSAQGIDSWVGDVEIVTARQLKRRFPDFCTFAVVQSPAERILSAYRSLIEGDTSLPTYFDLNRFDKSMSLLDFVSHVAAIGDMGTDNLLRSQSAILSHRSKLVPDIVVDLASLAHTPGVLLDQLSDRTTSPVDLTNVEIDVPDHDPEHWEIMQGLAVRAALKQRYKKDYRIFFEEQTEISRSLASKTRGAGLAFQ</sequence>
<name>A0A944C8T2_9HYPH</name>
<comment type="caution">
    <text evidence="1">The sequence shown here is derived from an EMBL/GenBank/DDBJ whole genome shotgun (WGS) entry which is preliminary data.</text>
</comment>
<protein>
    <submittedName>
        <fullName evidence="1">Uncharacterized protein</fullName>
    </submittedName>
</protein>
<accession>A0A944C8T2</accession>
<dbReference type="AlphaFoldDB" id="A0A944C8T2"/>
<proteinExistence type="predicted"/>
<evidence type="ECO:0000313" key="2">
    <source>
        <dbReference type="Proteomes" id="UP000705379"/>
    </source>
</evidence>
<gene>
    <name evidence="1" type="ORF">DYI23_03415</name>
</gene>